<accession>A0ABU9XT02</accession>
<sequence length="161" mass="17627">MTAYPPLAVANAVLDEARVQGKSLTIMQLLKLVYIAHGWSLALLKAPLVDQQPEAWQHGPVFPSVYREFRRFGSQPIVGNAVGPFGMVPTAKLSSQQSAVIQSVVKSYGDMHAFSLSRITHEPGTPWSQTYRGGLGNSDEIPNAIISEHYTKLADERQPKA</sequence>
<comment type="caution">
    <text evidence="2">The sequence shown here is derived from an EMBL/GenBank/DDBJ whole genome shotgun (WGS) entry which is preliminary data.</text>
</comment>
<dbReference type="Proteomes" id="UP001404104">
    <property type="component" value="Unassembled WGS sequence"/>
</dbReference>
<feature type="domain" description="Antitoxin SocA-like Panacea" evidence="1">
    <location>
        <begin position="29"/>
        <end position="127"/>
    </location>
</feature>
<keyword evidence="3" id="KW-1185">Reference proteome</keyword>
<dbReference type="Pfam" id="PF13274">
    <property type="entry name" value="SocA_Panacea"/>
    <property type="match status" value="1"/>
</dbReference>
<name>A0ABU9XT02_9SPHN</name>
<evidence type="ECO:0000313" key="2">
    <source>
        <dbReference type="EMBL" id="MEN2785816.1"/>
    </source>
</evidence>
<dbReference type="EMBL" id="JBDIMF010000001">
    <property type="protein sequence ID" value="MEN2785816.1"/>
    <property type="molecule type" value="Genomic_DNA"/>
</dbReference>
<dbReference type="RefSeq" id="WP_345863445.1">
    <property type="nucleotide sequence ID" value="NZ_JBDIMF010000001.1"/>
</dbReference>
<gene>
    <name evidence="2" type="ORF">ABC969_05205</name>
</gene>
<organism evidence="2 3">
    <name type="scientific">Sphingomonas qilianensis</name>
    <dbReference type="NCBI Taxonomy" id="1736690"/>
    <lineage>
        <taxon>Bacteria</taxon>
        <taxon>Pseudomonadati</taxon>
        <taxon>Pseudomonadota</taxon>
        <taxon>Alphaproteobacteria</taxon>
        <taxon>Sphingomonadales</taxon>
        <taxon>Sphingomonadaceae</taxon>
        <taxon>Sphingomonas</taxon>
    </lineage>
</organism>
<dbReference type="InterPro" id="IPR025272">
    <property type="entry name" value="SocA_Panacea"/>
</dbReference>
<proteinExistence type="predicted"/>
<evidence type="ECO:0000313" key="3">
    <source>
        <dbReference type="Proteomes" id="UP001404104"/>
    </source>
</evidence>
<reference evidence="2 3" key="1">
    <citation type="submission" date="2024-05" db="EMBL/GenBank/DDBJ databases">
        <authorList>
            <person name="Liu Q."/>
            <person name="Xin Y.-H."/>
        </authorList>
    </citation>
    <scope>NUCLEOTIDE SEQUENCE [LARGE SCALE GENOMIC DNA]</scope>
    <source>
        <strain evidence="2 3">CGMCC 1.15349</strain>
    </source>
</reference>
<protein>
    <submittedName>
        <fullName evidence="2">Type II toxin-antitoxin system antitoxin SocA domain-containing protein</fullName>
    </submittedName>
</protein>
<evidence type="ECO:0000259" key="1">
    <source>
        <dbReference type="Pfam" id="PF13274"/>
    </source>
</evidence>